<evidence type="ECO:0000313" key="2">
    <source>
        <dbReference type="Proteomes" id="UP000593579"/>
    </source>
</evidence>
<protein>
    <submittedName>
        <fullName evidence="1">Uncharacterized protein</fullName>
    </submittedName>
</protein>
<name>A0A7J9BTF1_GOSGO</name>
<comment type="caution">
    <text evidence="1">The sequence shown here is derived from an EMBL/GenBank/DDBJ whole genome shotgun (WGS) entry which is preliminary data.</text>
</comment>
<keyword evidence="2" id="KW-1185">Reference proteome</keyword>
<dbReference type="OrthoDB" id="984174at2759"/>
<sequence length="46" mass="5488">MRSFVKVRGVNVSVTEMYVQLRADDIKSQDMDEIRMFKNMVYSRDV</sequence>
<dbReference type="Proteomes" id="UP000593579">
    <property type="component" value="Unassembled WGS sequence"/>
</dbReference>
<dbReference type="EMBL" id="JABEZY010000006">
    <property type="protein sequence ID" value="MBA0739482.1"/>
    <property type="molecule type" value="Genomic_DNA"/>
</dbReference>
<dbReference type="AlphaFoldDB" id="A0A7J9BTF1"/>
<proteinExistence type="predicted"/>
<reference evidence="1 2" key="1">
    <citation type="journal article" date="2019" name="Genome Biol. Evol.">
        <title>Insights into the evolution of the New World diploid cottons (Gossypium, subgenus Houzingenia) based on genome sequencing.</title>
        <authorList>
            <person name="Grover C.E."/>
            <person name="Arick M.A. 2nd"/>
            <person name="Thrash A."/>
            <person name="Conover J.L."/>
            <person name="Sanders W.S."/>
            <person name="Peterson D.G."/>
            <person name="Frelichowski J.E."/>
            <person name="Scheffler J.A."/>
            <person name="Scheffler B.E."/>
            <person name="Wendel J.F."/>
        </authorList>
    </citation>
    <scope>NUCLEOTIDE SEQUENCE [LARGE SCALE GENOMIC DNA]</scope>
    <source>
        <strain evidence="1">5</strain>
        <tissue evidence="1">Leaf</tissue>
    </source>
</reference>
<gene>
    <name evidence="1" type="ORF">Gogos_012749</name>
</gene>
<evidence type="ECO:0000313" key="1">
    <source>
        <dbReference type="EMBL" id="MBA0739482.1"/>
    </source>
</evidence>
<organism evidence="1 2">
    <name type="scientific">Gossypium gossypioides</name>
    <name type="common">Mexican cotton</name>
    <name type="synonym">Selera gossypioides</name>
    <dbReference type="NCBI Taxonomy" id="34282"/>
    <lineage>
        <taxon>Eukaryota</taxon>
        <taxon>Viridiplantae</taxon>
        <taxon>Streptophyta</taxon>
        <taxon>Embryophyta</taxon>
        <taxon>Tracheophyta</taxon>
        <taxon>Spermatophyta</taxon>
        <taxon>Magnoliopsida</taxon>
        <taxon>eudicotyledons</taxon>
        <taxon>Gunneridae</taxon>
        <taxon>Pentapetalae</taxon>
        <taxon>rosids</taxon>
        <taxon>malvids</taxon>
        <taxon>Malvales</taxon>
        <taxon>Malvaceae</taxon>
        <taxon>Malvoideae</taxon>
        <taxon>Gossypium</taxon>
    </lineage>
</organism>
<accession>A0A7J9BTF1</accession>